<feature type="region of interest" description="Disordered" evidence="1">
    <location>
        <begin position="76"/>
        <end position="101"/>
    </location>
</feature>
<accession>A0A4C1T4P0</accession>
<keyword evidence="3" id="KW-1185">Reference proteome</keyword>
<dbReference type="Proteomes" id="UP000299102">
    <property type="component" value="Unassembled WGS sequence"/>
</dbReference>
<evidence type="ECO:0000313" key="2">
    <source>
        <dbReference type="EMBL" id="GBP09176.1"/>
    </source>
</evidence>
<organism evidence="2 3">
    <name type="scientific">Eumeta variegata</name>
    <name type="common">Bagworm moth</name>
    <name type="synonym">Eumeta japonica</name>
    <dbReference type="NCBI Taxonomy" id="151549"/>
    <lineage>
        <taxon>Eukaryota</taxon>
        <taxon>Metazoa</taxon>
        <taxon>Ecdysozoa</taxon>
        <taxon>Arthropoda</taxon>
        <taxon>Hexapoda</taxon>
        <taxon>Insecta</taxon>
        <taxon>Pterygota</taxon>
        <taxon>Neoptera</taxon>
        <taxon>Endopterygota</taxon>
        <taxon>Lepidoptera</taxon>
        <taxon>Glossata</taxon>
        <taxon>Ditrysia</taxon>
        <taxon>Tineoidea</taxon>
        <taxon>Psychidae</taxon>
        <taxon>Oiketicinae</taxon>
        <taxon>Eumeta</taxon>
    </lineage>
</organism>
<comment type="caution">
    <text evidence="2">The sequence shown here is derived from an EMBL/GenBank/DDBJ whole genome shotgun (WGS) entry which is preliminary data.</text>
</comment>
<gene>
    <name evidence="2" type="ORF">EVAR_4048_1</name>
</gene>
<dbReference type="AlphaFoldDB" id="A0A4C1T4P0"/>
<protein>
    <submittedName>
        <fullName evidence="2">Uncharacterized protein</fullName>
    </submittedName>
</protein>
<evidence type="ECO:0000256" key="1">
    <source>
        <dbReference type="SAM" id="MobiDB-lite"/>
    </source>
</evidence>
<evidence type="ECO:0000313" key="3">
    <source>
        <dbReference type="Proteomes" id="UP000299102"/>
    </source>
</evidence>
<reference evidence="2 3" key="1">
    <citation type="journal article" date="2019" name="Commun. Biol.">
        <title>The bagworm genome reveals a unique fibroin gene that provides high tensile strength.</title>
        <authorList>
            <person name="Kono N."/>
            <person name="Nakamura H."/>
            <person name="Ohtoshi R."/>
            <person name="Tomita M."/>
            <person name="Numata K."/>
            <person name="Arakawa K."/>
        </authorList>
    </citation>
    <scope>NUCLEOTIDE SEQUENCE [LARGE SCALE GENOMIC DNA]</scope>
</reference>
<sequence length="111" mass="12134">MRAVKNRWLRQPINIRNFRGVSNALSAYWVGIGYLMEREGCDGRGNGVMEENEPNATAEAVTSCLYSVRVCSPKRRGKGEGWGGGGRPGAARETSRGGLPSTSFIKPCEWV</sequence>
<proteinExistence type="predicted"/>
<dbReference type="EMBL" id="BGZK01000034">
    <property type="protein sequence ID" value="GBP09176.1"/>
    <property type="molecule type" value="Genomic_DNA"/>
</dbReference>
<name>A0A4C1T4P0_EUMVA</name>